<dbReference type="RefSeq" id="WP_048363197.1">
    <property type="nucleotide sequence ID" value="NZ_JAAEBV010000006.1"/>
</dbReference>
<proteinExistence type="predicted"/>
<dbReference type="EMBL" id="JYLF01000002">
    <property type="protein sequence ID" value="KMN14660.1"/>
    <property type="molecule type" value="Genomic_DNA"/>
</dbReference>
<dbReference type="AlphaFoldDB" id="A0A0J6J5P8"/>
<evidence type="ECO:0000313" key="2">
    <source>
        <dbReference type="Proteomes" id="UP000036325"/>
    </source>
</evidence>
<accession>A0A0J6J5P8</accession>
<reference evidence="1 2" key="1">
    <citation type="submission" date="2015-02" db="EMBL/GenBank/DDBJ databases">
        <title>Pseudomonas helleri sp. nov. and Pseudomonas weihenstephanensis sp. nov., isolated from raw cows milk.</title>
        <authorList>
            <person name="von Neubeck M."/>
            <person name="Huptas C."/>
            <person name="Wenning M."/>
            <person name="Scherer S."/>
        </authorList>
    </citation>
    <scope>NUCLEOTIDE SEQUENCE [LARGE SCALE GENOMIC DNA]</scope>
    <source>
        <strain evidence="1 2">DSM 29166</strain>
    </source>
</reference>
<accession>A0A0J6IJ80</accession>
<dbReference type="PATRIC" id="fig|1608994.3.peg.1587"/>
<dbReference type="OrthoDB" id="7010069at2"/>
<gene>
    <name evidence="1" type="ORF">TU86_04975</name>
</gene>
<protein>
    <submittedName>
        <fullName evidence="1">Uncharacterized protein</fullName>
    </submittedName>
</protein>
<evidence type="ECO:0000313" key="1">
    <source>
        <dbReference type="EMBL" id="KMN14660.1"/>
    </source>
</evidence>
<sequence length="119" mass="13767">MNILNDAPTDPRVSGLLYERVRVFLNKKLEPFALNSADVYINTVDDPINQRLVSSQSLYEEAIDSLERGSEPTYVQGITYVFSLPWTFEQAYSLRKPSLDDVEKIMRSLLDEAKHQWRV</sequence>
<comment type="caution">
    <text evidence="1">The sequence shown here is derived from an EMBL/GenBank/DDBJ whole genome shotgun (WGS) entry which is preliminary data.</text>
</comment>
<name>A0A0J6J5P8_9PSED</name>
<dbReference type="Proteomes" id="UP000036325">
    <property type="component" value="Unassembled WGS sequence"/>
</dbReference>
<organism evidence="1 2">
    <name type="scientific">Pseudomonas weihenstephanensis</name>
    <dbReference type="NCBI Taxonomy" id="1608994"/>
    <lineage>
        <taxon>Bacteria</taxon>
        <taxon>Pseudomonadati</taxon>
        <taxon>Pseudomonadota</taxon>
        <taxon>Gammaproteobacteria</taxon>
        <taxon>Pseudomonadales</taxon>
        <taxon>Pseudomonadaceae</taxon>
        <taxon>Pseudomonas</taxon>
    </lineage>
</organism>